<evidence type="ECO:0000256" key="8">
    <source>
        <dbReference type="ARBA" id="ARBA00038852"/>
    </source>
</evidence>
<evidence type="ECO:0000256" key="6">
    <source>
        <dbReference type="ARBA" id="ARBA00022840"/>
    </source>
</evidence>
<comment type="similarity">
    <text evidence="2">Belongs to the ABC transporter superfamily.</text>
</comment>
<feature type="region of interest" description="Disordered" evidence="10">
    <location>
        <begin position="319"/>
        <end position="365"/>
    </location>
</feature>
<dbReference type="InterPro" id="IPR027417">
    <property type="entry name" value="P-loop_NTPase"/>
</dbReference>
<evidence type="ECO:0000256" key="10">
    <source>
        <dbReference type="SAM" id="MobiDB-lite"/>
    </source>
</evidence>
<accession>A0ABX0PS83</accession>
<dbReference type="GO" id="GO:0005524">
    <property type="term" value="F:ATP binding"/>
    <property type="evidence" value="ECO:0007669"/>
    <property type="project" value="UniProtKB-KW"/>
</dbReference>
<evidence type="ECO:0000256" key="3">
    <source>
        <dbReference type="ARBA" id="ARBA00022448"/>
    </source>
</evidence>
<dbReference type="PROSITE" id="PS00211">
    <property type="entry name" value="ABC_TRANSPORTER_1"/>
    <property type="match status" value="1"/>
</dbReference>
<dbReference type="InterPro" id="IPR050388">
    <property type="entry name" value="ABC_Ni/Peptide_Import"/>
</dbReference>
<organism evidence="12 13">
    <name type="scientific">Billgrantia bachuensis</name>
    <dbReference type="NCBI Taxonomy" id="2717286"/>
    <lineage>
        <taxon>Bacteria</taxon>
        <taxon>Pseudomonadati</taxon>
        <taxon>Pseudomonadota</taxon>
        <taxon>Gammaproteobacteria</taxon>
        <taxon>Oceanospirillales</taxon>
        <taxon>Halomonadaceae</taxon>
        <taxon>Billgrantia</taxon>
    </lineage>
</organism>
<dbReference type="EC" id="7.4.2.9" evidence="8"/>
<dbReference type="PANTHER" id="PTHR43297">
    <property type="entry name" value="OLIGOPEPTIDE TRANSPORT ATP-BINDING PROTEIN APPD"/>
    <property type="match status" value="1"/>
</dbReference>
<keyword evidence="7" id="KW-0472">Membrane</keyword>
<dbReference type="Gene3D" id="3.40.50.300">
    <property type="entry name" value="P-loop containing nucleotide triphosphate hydrolases"/>
    <property type="match status" value="1"/>
</dbReference>
<dbReference type="InterPro" id="IPR017871">
    <property type="entry name" value="ABC_transporter-like_CS"/>
</dbReference>
<evidence type="ECO:0000256" key="9">
    <source>
        <dbReference type="ARBA" id="ARBA00047356"/>
    </source>
</evidence>
<dbReference type="SUPFAM" id="SSF52540">
    <property type="entry name" value="P-loop containing nucleoside triphosphate hydrolases"/>
    <property type="match status" value="1"/>
</dbReference>
<gene>
    <name evidence="12" type="ORF">HBJ55_12330</name>
</gene>
<evidence type="ECO:0000256" key="7">
    <source>
        <dbReference type="ARBA" id="ARBA00023136"/>
    </source>
</evidence>
<comment type="caution">
    <text evidence="12">The sequence shown here is derived from an EMBL/GenBank/DDBJ whole genome shotgun (WGS) entry which is preliminary data.</text>
</comment>
<comment type="subcellular location">
    <subcellularLocation>
        <location evidence="1">Cell inner membrane</location>
        <topology evidence="1">Peripheral membrane protein</topology>
    </subcellularLocation>
</comment>
<evidence type="ECO:0000259" key="11">
    <source>
        <dbReference type="PROSITE" id="PS50893"/>
    </source>
</evidence>
<dbReference type="PANTHER" id="PTHR43297:SF2">
    <property type="entry name" value="DIPEPTIDE TRANSPORT ATP-BINDING PROTEIN DPPD"/>
    <property type="match status" value="1"/>
</dbReference>
<dbReference type="InterPro" id="IPR003593">
    <property type="entry name" value="AAA+_ATPase"/>
</dbReference>
<evidence type="ECO:0000256" key="1">
    <source>
        <dbReference type="ARBA" id="ARBA00004417"/>
    </source>
</evidence>
<evidence type="ECO:0000256" key="4">
    <source>
        <dbReference type="ARBA" id="ARBA00022475"/>
    </source>
</evidence>
<dbReference type="Proteomes" id="UP001318321">
    <property type="component" value="Unassembled WGS sequence"/>
</dbReference>
<dbReference type="InterPro" id="IPR013563">
    <property type="entry name" value="Oligopep_ABC_C"/>
</dbReference>
<keyword evidence="5" id="KW-0547">Nucleotide-binding</keyword>
<dbReference type="EMBL" id="JAAQTO010000031">
    <property type="protein sequence ID" value="NIC06217.1"/>
    <property type="molecule type" value="Genomic_DNA"/>
</dbReference>
<proteinExistence type="inferred from homology"/>
<dbReference type="NCBIfam" id="TIGR01727">
    <property type="entry name" value="oligo_HPY"/>
    <property type="match status" value="1"/>
</dbReference>
<evidence type="ECO:0000256" key="2">
    <source>
        <dbReference type="ARBA" id="ARBA00005417"/>
    </source>
</evidence>
<name>A0ABX0PS83_9GAMM</name>
<dbReference type="Pfam" id="PF00005">
    <property type="entry name" value="ABC_tran"/>
    <property type="match status" value="1"/>
</dbReference>
<dbReference type="Pfam" id="PF08352">
    <property type="entry name" value="oligo_HPY"/>
    <property type="match status" value="1"/>
</dbReference>
<dbReference type="RefSeq" id="WP_167115036.1">
    <property type="nucleotide sequence ID" value="NZ_JAAQTO010000031.1"/>
</dbReference>
<comment type="catalytic activity">
    <reaction evidence="9">
        <text>a dipeptide(out) + ATP + H2O = a dipeptide(in) + ADP + phosphate + H(+)</text>
        <dbReference type="Rhea" id="RHEA:23120"/>
        <dbReference type="ChEBI" id="CHEBI:15377"/>
        <dbReference type="ChEBI" id="CHEBI:15378"/>
        <dbReference type="ChEBI" id="CHEBI:30616"/>
        <dbReference type="ChEBI" id="CHEBI:43474"/>
        <dbReference type="ChEBI" id="CHEBI:90799"/>
        <dbReference type="ChEBI" id="CHEBI:456216"/>
        <dbReference type="EC" id="7.4.2.9"/>
    </reaction>
</comment>
<feature type="domain" description="ABC transporter" evidence="11">
    <location>
        <begin position="18"/>
        <end position="267"/>
    </location>
</feature>
<keyword evidence="3" id="KW-0813">Transport</keyword>
<dbReference type="PROSITE" id="PS50893">
    <property type="entry name" value="ABC_TRANSPORTER_2"/>
    <property type="match status" value="1"/>
</dbReference>
<keyword evidence="13" id="KW-1185">Reference proteome</keyword>
<feature type="compositionally biased region" description="Basic and acidic residues" evidence="10">
    <location>
        <begin position="338"/>
        <end position="353"/>
    </location>
</feature>
<sequence length="365" mass="40492">MTQASLQATTPERADTLLEVRDLSLDFGSPKGRIHALRDISLTVPRGRIVGVVGESGSGKSTLAYAIIRLLAENALVTQGEIFLDGRNLLELSPRQMRDIRGQRMSMIFQDPMTSLNRVLSVGDHMIDIQYRDSAPKAEKRRRAIEALGRVGIPDPEDRIQNYPHQFSGGMRQRICIAMAMLVEPALLLADEPTTALDATMEVQIIDLLKRLQQELGCSILFVSHHLGTVAELCDDVIVMYAGEVVESGSVRDIFHKPGHPYTQALLQCDPGRIREKTRRLPTIPGNVPNLLNRVPQGCIFKTRCPYVFERCHEEHPPSYDVDSGRVDSGATHTARCHLRDPAEASRDKEEGHLVQGGNEEGGRP</sequence>
<keyword evidence="6 12" id="KW-0067">ATP-binding</keyword>
<keyword evidence="4" id="KW-1003">Cell membrane</keyword>
<dbReference type="CDD" id="cd03257">
    <property type="entry name" value="ABC_NikE_OppD_transporters"/>
    <property type="match status" value="1"/>
</dbReference>
<evidence type="ECO:0000256" key="5">
    <source>
        <dbReference type="ARBA" id="ARBA00022741"/>
    </source>
</evidence>
<evidence type="ECO:0000313" key="13">
    <source>
        <dbReference type="Proteomes" id="UP001318321"/>
    </source>
</evidence>
<evidence type="ECO:0000313" key="12">
    <source>
        <dbReference type="EMBL" id="NIC06217.1"/>
    </source>
</evidence>
<reference evidence="12 13" key="1">
    <citation type="submission" date="2020-03" db="EMBL/GenBank/DDBJ databases">
        <title>Identification of Halomonas strains.</title>
        <authorList>
            <person name="Xiao Z."/>
            <person name="Dong F."/>
            <person name="Wang Z."/>
            <person name="Zhao J.-Y."/>
        </authorList>
    </citation>
    <scope>NUCLEOTIDE SEQUENCE [LARGE SCALE GENOMIC DNA]</scope>
    <source>
        <strain evidence="12 13">DX6</strain>
    </source>
</reference>
<protein>
    <recommendedName>
        <fullName evidence="8">ABC-type dipeptide transporter</fullName>
        <ecNumber evidence="8">7.4.2.9</ecNumber>
    </recommendedName>
</protein>
<dbReference type="SMART" id="SM00382">
    <property type="entry name" value="AAA"/>
    <property type="match status" value="1"/>
</dbReference>
<dbReference type="InterPro" id="IPR003439">
    <property type="entry name" value="ABC_transporter-like_ATP-bd"/>
</dbReference>